<dbReference type="HOGENOM" id="CLU_1569239_0_0_0"/>
<evidence type="ECO:0000313" key="2">
    <source>
        <dbReference type="EMBL" id="BAM02689.1"/>
    </source>
</evidence>
<feature type="compositionally biased region" description="Low complexity" evidence="1">
    <location>
        <begin position="93"/>
        <end position="109"/>
    </location>
</feature>
<dbReference type="Proteomes" id="UP000007881">
    <property type="component" value="Chromosome"/>
</dbReference>
<dbReference type="EMBL" id="AP012338">
    <property type="protein sequence ID" value="BAM02689.1"/>
    <property type="molecule type" value="Genomic_DNA"/>
</dbReference>
<feature type="compositionally biased region" description="Basic and acidic residues" evidence="1">
    <location>
        <begin position="34"/>
        <end position="60"/>
    </location>
</feature>
<reference evidence="2 3" key="1">
    <citation type="submission" date="2012-02" db="EMBL/GenBank/DDBJ databases">
        <title>Complete genome sequence of Phycisphaera mikurensis NBRC 102666.</title>
        <authorList>
            <person name="Ankai A."/>
            <person name="Hosoyama A."/>
            <person name="Terui Y."/>
            <person name="Sekine M."/>
            <person name="Fukai R."/>
            <person name="Kato Y."/>
            <person name="Nakamura S."/>
            <person name="Yamada-Narita S."/>
            <person name="Kawakoshi A."/>
            <person name="Fukunaga Y."/>
            <person name="Yamazaki S."/>
            <person name="Fujita N."/>
        </authorList>
    </citation>
    <scope>NUCLEOTIDE SEQUENCE [LARGE SCALE GENOMIC DNA]</scope>
    <source>
        <strain evidence="3">NBRC 102666 / KCTC 22515 / FYK2301M01</strain>
    </source>
</reference>
<keyword evidence="3" id="KW-1185">Reference proteome</keyword>
<name>I0IBQ1_PHYMF</name>
<feature type="region of interest" description="Disordered" evidence="1">
    <location>
        <begin position="34"/>
        <end position="170"/>
    </location>
</feature>
<protein>
    <submittedName>
        <fullName evidence="2">Uncharacterized protein</fullName>
    </submittedName>
</protein>
<proteinExistence type="predicted"/>
<accession>I0IBQ1</accession>
<feature type="compositionally biased region" description="Pro residues" evidence="1">
    <location>
        <begin position="126"/>
        <end position="135"/>
    </location>
</feature>
<dbReference type="AlphaFoldDB" id="I0IBQ1"/>
<gene>
    <name evidence="2" type="ordered locus">PSMK_05300</name>
</gene>
<evidence type="ECO:0000313" key="3">
    <source>
        <dbReference type="Proteomes" id="UP000007881"/>
    </source>
</evidence>
<dbReference type="KEGG" id="phm:PSMK_05300"/>
<sequence length="170" mass="17808">MLLATLPGCEAVNGFYFGLEEDVDAFVGGLDAAGERFLPHGPRPPREARRADRTRVRFEPQPDAEGSTRPAAGERDLRPGPGSRGLARGVSRAPGAAPAAATAGGTPTAAEEDVRTPPAQRVRPPAGRPSAPPAAPAEVAWPPRPDHDPPRHFQLVNDPPPAAWRHAAAP</sequence>
<organism evidence="2 3">
    <name type="scientific">Phycisphaera mikurensis (strain NBRC 102666 / KCTC 22515 / FYK2301M01)</name>
    <dbReference type="NCBI Taxonomy" id="1142394"/>
    <lineage>
        <taxon>Bacteria</taxon>
        <taxon>Pseudomonadati</taxon>
        <taxon>Planctomycetota</taxon>
        <taxon>Phycisphaerae</taxon>
        <taxon>Phycisphaerales</taxon>
        <taxon>Phycisphaeraceae</taxon>
        <taxon>Phycisphaera</taxon>
    </lineage>
</organism>
<evidence type="ECO:0000256" key="1">
    <source>
        <dbReference type="SAM" id="MobiDB-lite"/>
    </source>
</evidence>